<protein>
    <submittedName>
        <fullName evidence="1">Uncharacterized protein</fullName>
    </submittedName>
</protein>
<organism evidence="1 2">
    <name type="scientific">Maribacter ulvicola</name>
    <dbReference type="NCBI Taxonomy" id="228959"/>
    <lineage>
        <taxon>Bacteria</taxon>
        <taxon>Pseudomonadati</taxon>
        <taxon>Bacteroidota</taxon>
        <taxon>Flavobacteriia</taxon>
        <taxon>Flavobacteriales</taxon>
        <taxon>Flavobacteriaceae</taxon>
        <taxon>Maribacter</taxon>
    </lineage>
</organism>
<evidence type="ECO:0000313" key="2">
    <source>
        <dbReference type="Proteomes" id="UP000186953"/>
    </source>
</evidence>
<sequence length="173" mass="20014">MKKIILHPLKGIELETKATLEFGTSKIEIIKSLGKPSSGNDKQMFYDDLELRIDLDNSENIEFIEFIYGPFPEKTEIELYGIDPFKTNSSDLIELLTENNNGEIDLSEEPYCFAFLESSIGIYRDSCESDIDEMITELKENGEYSENEEWVLADKEKAKYFWTVGLGKKDYYK</sequence>
<reference evidence="2" key="1">
    <citation type="submission" date="2017-01" db="EMBL/GenBank/DDBJ databases">
        <authorList>
            <person name="Varghese N."/>
            <person name="Submissions S."/>
        </authorList>
    </citation>
    <scope>NUCLEOTIDE SEQUENCE [LARGE SCALE GENOMIC DNA]</scope>
    <source>
        <strain evidence="2">DSM 15366</strain>
    </source>
</reference>
<dbReference type="EMBL" id="FTMA01000009">
    <property type="protein sequence ID" value="SIR26982.1"/>
    <property type="molecule type" value="Genomic_DNA"/>
</dbReference>
<proteinExistence type="predicted"/>
<keyword evidence="2" id="KW-1185">Reference proteome</keyword>
<dbReference type="Proteomes" id="UP000186953">
    <property type="component" value="Unassembled WGS sequence"/>
</dbReference>
<evidence type="ECO:0000313" key="1">
    <source>
        <dbReference type="EMBL" id="SIR26982.1"/>
    </source>
</evidence>
<accession>A0A1N6ZJB8</accession>
<dbReference type="RefSeq" id="WP_076550619.1">
    <property type="nucleotide sequence ID" value="NZ_FTMA01000009.1"/>
</dbReference>
<dbReference type="OrthoDB" id="8604635at2"/>
<dbReference type="AlphaFoldDB" id="A0A1N6ZJB8"/>
<dbReference type="STRING" id="228959.SAMN05421797_10910"/>
<name>A0A1N6ZJB8_9FLAO</name>
<gene>
    <name evidence="1" type="ORF">SAMN05421797_10910</name>
</gene>